<dbReference type="Proteomes" id="UP000077349">
    <property type="component" value="Unassembled WGS sequence"/>
</dbReference>
<dbReference type="InterPro" id="IPR000524">
    <property type="entry name" value="Tscrpt_reg_HTH_GntR"/>
</dbReference>
<feature type="region of interest" description="Disordered" evidence="4">
    <location>
        <begin position="1"/>
        <end position="34"/>
    </location>
</feature>
<protein>
    <submittedName>
        <fullName evidence="6">Transcriptional regulator, GntR family</fullName>
    </submittedName>
</protein>
<dbReference type="SMART" id="SM00895">
    <property type="entry name" value="FCD"/>
    <property type="match status" value="1"/>
</dbReference>
<name>A0A177G735_9PROT</name>
<dbReference type="eggNOG" id="COG1802">
    <property type="taxonomic scope" value="Bacteria"/>
</dbReference>
<dbReference type="PANTHER" id="PTHR43537">
    <property type="entry name" value="TRANSCRIPTIONAL REGULATOR, GNTR FAMILY"/>
    <property type="match status" value="1"/>
</dbReference>
<dbReference type="Pfam" id="PF00392">
    <property type="entry name" value="GntR"/>
    <property type="match status" value="1"/>
</dbReference>
<dbReference type="AlphaFoldDB" id="A0A177G735"/>
<dbReference type="InterPro" id="IPR036390">
    <property type="entry name" value="WH_DNA-bd_sf"/>
</dbReference>
<dbReference type="InterPro" id="IPR036388">
    <property type="entry name" value="WH-like_DNA-bd_sf"/>
</dbReference>
<dbReference type="SUPFAM" id="SSF48008">
    <property type="entry name" value="GntR ligand-binding domain-like"/>
    <property type="match status" value="1"/>
</dbReference>
<keyword evidence="3" id="KW-0804">Transcription</keyword>
<evidence type="ECO:0000256" key="3">
    <source>
        <dbReference type="ARBA" id="ARBA00023163"/>
    </source>
</evidence>
<comment type="caution">
    <text evidence="6">The sequence shown here is derived from an EMBL/GenBank/DDBJ whole genome shotgun (WGS) entry which is preliminary data.</text>
</comment>
<dbReference type="EMBL" id="LVHD01000018">
    <property type="protein sequence ID" value="OAG76108.1"/>
    <property type="molecule type" value="Genomic_DNA"/>
</dbReference>
<dbReference type="SMART" id="SM00345">
    <property type="entry name" value="HTH_GNTR"/>
    <property type="match status" value="1"/>
</dbReference>
<feature type="compositionally biased region" description="Basic residues" evidence="4">
    <location>
        <begin position="253"/>
        <end position="263"/>
    </location>
</feature>
<dbReference type="Gene3D" id="1.20.120.530">
    <property type="entry name" value="GntR ligand-binding domain-like"/>
    <property type="match status" value="1"/>
</dbReference>
<dbReference type="PROSITE" id="PS50949">
    <property type="entry name" value="HTH_GNTR"/>
    <property type="match status" value="1"/>
</dbReference>
<reference evidence="6 7" key="1">
    <citation type="submission" date="2016-03" db="EMBL/GenBank/DDBJ databases">
        <title>Draft genome sequence of Acetobacter malorum CECT 7742, a strain isolated from strawberry vinegar.</title>
        <authorList>
            <person name="Sainz F."/>
            <person name="Mas A."/>
            <person name="Torija M.J."/>
        </authorList>
    </citation>
    <scope>NUCLEOTIDE SEQUENCE [LARGE SCALE GENOMIC DNA]</scope>
    <source>
        <strain evidence="6 7">CECT 7742</strain>
    </source>
</reference>
<dbReference type="SUPFAM" id="SSF46785">
    <property type="entry name" value="Winged helix' DNA-binding domain"/>
    <property type="match status" value="1"/>
</dbReference>
<dbReference type="STRING" id="178901.AmDm5_2001"/>
<dbReference type="InterPro" id="IPR008920">
    <property type="entry name" value="TF_FadR/GntR_C"/>
</dbReference>
<dbReference type="GO" id="GO:0003700">
    <property type="term" value="F:DNA-binding transcription factor activity"/>
    <property type="evidence" value="ECO:0007669"/>
    <property type="project" value="InterPro"/>
</dbReference>
<organism evidence="6 7">
    <name type="scientific">Acetobacter malorum</name>
    <dbReference type="NCBI Taxonomy" id="178901"/>
    <lineage>
        <taxon>Bacteria</taxon>
        <taxon>Pseudomonadati</taxon>
        <taxon>Pseudomonadota</taxon>
        <taxon>Alphaproteobacteria</taxon>
        <taxon>Acetobacterales</taxon>
        <taxon>Acetobacteraceae</taxon>
        <taxon>Acetobacter</taxon>
    </lineage>
</organism>
<accession>A0A177G735</accession>
<keyword evidence="2" id="KW-0238">DNA-binding</keyword>
<dbReference type="InterPro" id="IPR011711">
    <property type="entry name" value="GntR_C"/>
</dbReference>
<evidence type="ECO:0000256" key="2">
    <source>
        <dbReference type="ARBA" id="ARBA00023125"/>
    </source>
</evidence>
<dbReference type="GO" id="GO:0003677">
    <property type="term" value="F:DNA binding"/>
    <property type="evidence" value="ECO:0007669"/>
    <property type="project" value="UniProtKB-KW"/>
</dbReference>
<gene>
    <name evidence="6" type="ORF">Amal_01879</name>
</gene>
<evidence type="ECO:0000313" key="7">
    <source>
        <dbReference type="Proteomes" id="UP000077349"/>
    </source>
</evidence>
<sequence>MCVISSQHDFQIRSPHTRTPGTGYDGPMTDSRPSLTGEELYTALRRDMIDSRVQGGTVLQEEEIGRRYGVSRTPVREALQRLHQDKLIGRKGRFYVVASPSHDSIRQIYEFREAIETASVALCCERADEALIETIQACLNEQAEAGHAKQFYEFERLDTQFHVLIAQGAQNELLRRQLEISYDQIWFSRVGNLVSLPDYSVEETLAGHQRILDAIRRRDAGVARAEMYTHLRSAILLSARSRPQGRTSAAPRTPRKKKPAPTS</sequence>
<dbReference type="Gene3D" id="1.10.10.10">
    <property type="entry name" value="Winged helix-like DNA-binding domain superfamily/Winged helix DNA-binding domain"/>
    <property type="match status" value="1"/>
</dbReference>
<dbReference type="PANTHER" id="PTHR43537:SF5">
    <property type="entry name" value="UXU OPERON TRANSCRIPTIONAL REGULATOR"/>
    <property type="match status" value="1"/>
</dbReference>
<proteinExistence type="predicted"/>
<feature type="domain" description="HTH gntR-type" evidence="5">
    <location>
        <begin position="34"/>
        <end position="100"/>
    </location>
</feature>
<evidence type="ECO:0000256" key="1">
    <source>
        <dbReference type="ARBA" id="ARBA00023015"/>
    </source>
</evidence>
<evidence type="ECO:0000259" key="5">
    <source>
        <dbReference type="PROSITE" id="PS50949"/>
    </source>
</evidence>
<dbReference type="Pfam" id="PF07729">
    <property type="entry name" value="FCD"/>
    <property type="match status" value="1"/>
</dbReference>
<feature type="region of interest" description="Disordered" evidence="4">
    <location>
        <begin position="241"/>
        <end position="263"/>
    </location>
</feature>
<evidence type="ECO:0000256" key="4">
    <source>
        <dbReference type="SAM" id="MobiDB-lite"/>
    </source>
</evidence>
<dbReference type="PATRIC" id="fig|178901.16.peg.1999"/>
<evidence type="ECO:0000313" key="6">
    <source>
        <dbReference type="EMBL" id="OAG76108.1"/>
    </source>
</evidence>
<keyword evidence="1" id="KW-0805">Transcription regulation</keyword>